<keyword evidence="2" id="KW-0732">Signal</keyword>
<keyword evidence="1" id="KW-0812">Transmembrane</keyword>
<keyword evidence="1" id="KW-1133">Transmembrane helix</keyword>
<gene>
    <name evidence="4" type="ORF">AUK05_00575</name>
</gene>
<dbReference type="AlphaFoldDB" id="A0A1J5I3K6"/>
<dbReference type="Proteomes" id="UP000182344">
    <property type="component" value="Unassembled WGS sequence"/>
</dbReference>
<feature type="domain" description="Cohesin" evidence="3">
    <location>
        <begin position="27"/>
        <end position="168"/>
    </location>
</feature>
<evidence type="ECO:0000256" key="2">
    <source>
        <dbReference type="SAM" id="SignalP"/>
    </source>
</evidence>
<sequence>MKKICLAIFVFLAVTSVGAVQAGPMLKLTSPTGSYENGTTFKVTVGVDSGTAKSIAVDAWVTFDATKLEVVSIDPASTPAFVNSMGKNIYNTEGKFDMSFNAAGDAGIAEAVAIRGDLAVVTFKAKAAGSAAVNFTCTAGSTIDTNIFDTTGNDVIDCVSNVNGSYTITAGPGGATDPPTAPTAVPTTVVNNVTTVPGELPRTGGVGATLGLMIFGIVGALAGVALRWL</sequence>
<comment type="caution">
    <text evidence="4">The sequence shown here is derived from an EMBL/GenBank/DDBJ whole genome shotgun (WGS) entry which is preliminary data.</text>
</comment>
<dbReference type="STRING" id="1805376.AUK05_00575"/>
<feature type="transmembrane region" description="Helical" evidence="1">
    <location>
        <begin position="205"/>
        <end position="226"/>
    </location>
</feature>
<reference evidence="4 5" key="1">
    <citation type="journal article" date="2016" name="Environ. Microbiol.">
        <title>Genomic resolution of a cold subsurface aquifer community provides metabolic insights for novel microbes adapted to high CO concentrations.</title>
        <authorList>
            <person name="Probst A.J."/>
            <person name="Castelle C.J."/>
            <person name="Singh A."/>
            <person name="Brown C.T."/>
            <person name="Anantharaman K."/>
            <person name="Sharon I."/>
            <person name="Hug L.A."/>
            <person name="Burstein D."/>
            <person name="Emerson J.B."/>
            <person name="Thomas B.C."/>
            <person name="Banfield J.F."/>
        </authorList>
    </citation>
    <scope>NUCLEOTIDE SEQUENCE [LARGE SCALE GENOMIC DNA]</scope>
    <source>
        <strain evidence="4">CG2_30_35_20</strain>
    </source>
</reference>
<dbReference type="Pfam" id="PF00963">
    <property type="entry name" value="Cohesin"/>
    <property type="match status" value="1"/>
</dbReference>
<evidence type="ECO:0000256" key="1">
    <source>
        <dbReference type="SAM" id="Phobius"/>
    </source>
</evidence>
<organism evidence="4 5">
    <name type="scientific">Candidatus Shapirobacteria bacterium CG2_30_35_20</name>
    <dbReference type="NCBI Taxonomy" id="1805376"/>
    <lineage>
        <taxon>Bacteria</taxon>
        <taxon>Candidatus Shapironibacteriota</taxon>
    </lineage>
</organism>
<dbReference type="InterPro" id="IPR002102">
    <property type="entry name" value="Cohesin_dom"/>
</dbReference>
<dbReference type="GO" id="GO:0000272">
    <property type="term" value="P:polysaccharide catabolic process"/>
    <property type="evidence" value="ECO:0007669"/>
    <property type="project" value="InterPro"/>
</dbReference>
<dbReference type="SUPFAM" id="SSF49384">
    <property type="entry name" value="Carbohydrate-binding domain"/>
    <property type="match status" value="1"/>
</dbReference>
<dbReference type="EMBL" id="MNZO01000008">
    <property type="protein sequence ID" value="OIP87743.1"/>
    <property type="molecule type" value="Genomic_DNA"/>
</dbReference>
<dbReference type="InterPro" id="IPR008965">
    <property type="entry name" value="CBM2/CBM3_carb-bd_dom_sf"/>
</dbReference>
<evidence type="ECO:0000259" key="3">
    <source>
        <dbReference type="Pfam" id="PF00963"/>
    </source>
</evidence>
<dbReference type="GO" id="GO:0030246">
    <property type="term" value="F:carbohydrate binding"/>
    <property type="evidence" value="ECO:0007669"/>
    <property type="project" value="InterPro"/>
</dbReference>
<evidence type="ECO:0000313" key="5">
    <source>
        <dbReference type="Proteomes" id="UP000182344"/>
    </source>
</evidence>
<evidence type="ECO:0000313" key="4">
    <source>
        <dbReference type="EMBL" id="OIP87743.1"/>
    </source>
</evidence>
<keyword evidence="1" id="KW-0472">Membrane</keyword>
<protein>
    <recommendedName>
        <fullName evidence="3">Cohesin domain-containing protein</fullName>
    </recommendedName>
</protein>
<accession>A0A1J5I3K6</accession>
<feature type="signal peptide" evidence="2">
    <location>
        <begin position="1"/>
        <end position="22"/>
    </location>
</feature>
<proteinExistence type="predicted"/>
<feature type="chain" id="PRO_5013153875" description="Cohesin domain-containing protein" evidence="2">
    <location>
        <begin position="23"/>
        <end position="229"/>
    </location>
</feature>
<dbReference type="CDD" id="cd08547">
    <property type="entry name" value="Type_II_cohesin"/>
    <property type="match status" value="1"/>
</dbReference>
<name>A0A1J5I3K6_9BACT</name>
<dbReference type="Gene3D" id="2.60.40.680">
    <property type="match status" value="1"/>
</dbReference>